<dbReference type="EMBL" id="CAESAN010000056">
    <property type="protein sequence ID" value="CAB4343382.1"/>
    <property type="molecule type" value="Genomic_DNA"/>
</dbReference>
<reference evidence="1" key="1">
    <citation type="submission" date="2020-05" db="EMBL/GenBank/DDBJ databases">
        <authorList>
            <person name="Chiriac C."/>
            <person name="Salcher M."/>
            <person name="Ghai R."/>
            <person name="Kavagutti S V."/>
        </authorList>
    </citation>
    <scope>NUCLEOTIDE SEQUENCE</scope>
</reference>
<accession>A0A6J5ZQ13</accession>
<proteinExistence type="predicted"/>
<evidence type="ECO:0000313" key="1">
    <source>
        <dbReference type="EMBL" id="CAB4343382.1"/>
    </source>
</evidence>
<protein>
    <submittedName>
        <fullName evidence="1">Unannotated protein</fullName>
    </submittedName>
</protein>
<sequence length="245" mass="26626">MRILAIGQLEFAPVAGDDRLRGAAFPGGKPVADRGVVAGDQLEGLGGKTAARLQRQAAVRSFQLGADRVVLRGVRDDGGKVGVLRCGANHRWAADVDLLDHLGVADSFGRDGLFERVKVHADEVDKLNAVLFGLGQVLAVVAEREQPGVEPRVERLDAAVHDLGETGEIVDRANLKPGAAQRRCRSPGRDQFHPERRKPLRELNDAALVRDRQQRAADAHCACGYWGEIFRVDGYQPRLPQLSGR</sequence>
<dbReference type="AlphaFoldDB" id="A0A6J5ZQ13"/>
<organism evidence="1">
    <name type="scientific">freshwater metagenome</name>
    <dbReference type="NCBI Taxonomy" id="449393"/>
    <lineage>
        <taxon>unclassified sequences</taxon>
        <taxon>metagenomes</taxon>
        <taxon>ecological metagenomes</taxon>
    </lineage>
</organism>
<gene>
    <name evidence="1" type="ORF">UFOPK3547_00796</name>
</gene>
<name>A0A6J5ZQ13_9ZZZZ</name>